<dbReference type="OrthoDB" id="10027013at2759"/>
<feature type="domain" description="Methyltransferase type 11" evidence="1">
    <location>
        <begin position="50"/>
        <end position="155"/>
    </location>
</feature>
<evidence type="ECO:0000313" key="3">
    <source>
        <dbReference type="Proteomes" id="UP000054383"/>
    </source>
</evidence>
<dbReference type="EMBL" id="CVMT01000003">
    <property type="protein sequence ID" value="CRG87810.1"/>
    <property type="molecule type" value="Genomic_DNA"/>
</dbReference>
<dbReference type="AlphaFoldDB" id="A0A0U1LYS6"/>
<dbReference type="InterPro" id="IPR029063">
    <property type="entry name" value="SAM-dependent_MTases_sf"/>
</dbReference>
<dbReference type="Pfam" id="PF08241">
    <property type="entry name" value="Methyltransf_11"/>
    <property type="match status" value="1"/>
</dbReference>
<dbReference type="Proteomes" id="UP000054383">
    <property type="component" value="Unassembled WGS sequence"/>
</dbReference>
<dbReference type="SUPFAM" id="SSF53335">
    <property type="entry name" value="S-adenosyl-L-methionine-dependent methyltransferases"/>
    <property type="match status" value="1"/>
</dbReference>
<dbReference type="GO" id="GO:0008757">
    <property type="term" value="F:S-adenosylmethionine-dependent methyltransferase activity"/>
    <property type="evidence" value="ECO:0007669"/>
    <property type="project" value="InterPro"/>
</dbReference>
<gene>
    <name evidence="2" type="ORF">PISL3812_04831</name>
</gene>
<dbReference type="PANTHER" id="PTHR44942:SF10">
    <property type="entry name" value="METHYLTRANSFERASE TYPE 11 DOMAIN-CONTAINING PROTEIN"/>
    <property type="match status" value="1"/>
</dbReference>
<name>A0A0U1LYS6_TALIS</name>
<organism evidence="2 3">
    <name type="scientific">Talaromyces islandicus</name>
    <name type="common">Penicillium islandicum</name>
    <dbReference type="NCBI Taxonomy" id="28573"/>
    <lineage>
        <taxon>Eukaryota</taxon>
        <taxon>Fungi</taxon>
        <taxon>Dikarya</taxon>
        <taxon>Ascomycota</taxon>
        <taxon>Pezizomycotina</taxon>
        <taxon>Eurotiomycetes</taxon>
        <taxon>Eurotiomycetidae</taxon>
        <taxon>Eurotiales</taxon>
        <taxon>Trichocomaceae</taxon>
        <taxon>Talaromyces</taxon>
        <taxon>Talaromyces sect. Islandici</taxon>
    </lineage>
</organism>
<sequence length="319" mass="34338">MSSLDPTFSSYTKSQAQKYAQARLSYPSQLYDTIITHHTQTGGQLGTLADVGCGPGNATRDLALSFEYAVGLDPGTEMISLACQRGARTRTGGEVRFAVAPAENCAAVIAEMMVAGGRGEEKVDLLTAAMAAHWFDMPKFWANAAKIVKPGGTVALWTCASLYCHPSTPNAAAVQAALFRLEREVLSPYELPSNRLSRDLYDKLVLPWDKSGSNKEAFPVSGFVRMEWDRDGILSDGREFFGGESKTVTLTELASGLDTASMVTRWREAHSELVGTDKDCVHEAMNEVRAALGRSSGEGAGDVSIKVGSGTVLLLFKRK</sequence>
<evidence type="ECO:0000259" key="1">
    <source>
        <dbReference type="Pfam" id="PF08241"/>
    </source>
</evidence>
<evidence type="ECO:0000313" key="2">
    <source>
        <dbReference type="EMBL" id="CRG87810.1"/>
    </source>
</evidence>
<dbReference type="STRING" id="28573.A0A0U1LYS6"/>
<dbReference type="CDD" id="cd02440">
    <property type="entry name" value="AdoMet_MTases"/>
    <property type="match status" value="1"/>
</dbReference>
<proteinExistence type="predicted"/>
<dbReference type="OMA" id="WTCASLY"/>
<keyword evidence="3" id="KW-1185">Reference proteome</keyword>
<dbReference type="InterPro" id="IPR013216">
    <property type="entry name" value="Methyltransf_11"/>
</dbReference>
<reference evidence="2 3" key="1">
    <citation type="submission" date="2015-04" db="EMBL/GenBank/DDBJ databases">
        <authorList>
            <person name="Syromyatnikov M.Y."/>
            <person name="Popov V.N."/>
        </authorList>
    </citation>
    <scope>NUCLEOTIDE SEQUENCE [LARGE SCALE GENOMIC DNA]</scope>
    <source>
        <strain evidence="2">WF-38-12</strain>
    </source>
</reference>
<dbReference type="PANTHER" id="PTHR44942">
    <property type="entry name" value="METHYLTRANSF_11 DOMAIN-CONTAINING PROTEIN"/>
    <property type="match status" value="1"/>
</dbReference>
<protein>
    <recommendedName>
        <fullName evidence="1">Methyltransferase type 11 domain-containing protein</fullName>
    </recommendedName>
</protein>
<dbReference type="Gene3D" id="3.40.50.150">
    <property type="entry name" value="Vaccinia Virus protein VP39"/>
    <property type="match status" value="1"/>
</dbReference>
<accession>A0A0U1LYS6</accession>
<dbReference type="InterPro" id="IPR051052">
    <property type="entry name" value="Diverse_substrate_MTase"/>
</dbReference>